<reference evidence="2" key="2">
    <citation type="journal article" date="2023" name="Biology">
        <title>Prokaryotic Life Associated with Coal-Fire Gas Vents Revealed by Metagenomics.</title>
        <authorList>
            <person name="Kadnikov V.V."/>
            <person name="Mardanov A.V."/>
            <person name="Beletsky A.V."/>
            <person name="Karnachuk O.V."/>
            <person name="Ravin N.V."/>
        </authorList>
    </citation>
    <scope>NUCLEOTIDE SEQUENCE</scope>
    <source>
        <strain evidence="2">Bu02</strain>
    </source>
</reference>
<dbReference type="EMBL" id="CP062796">
    <property type="protein sequence ID" value="QUL97752.1"/>
    <property type="molecule type" value="Genomic_DNA"/>
</dbReference>
<feature type="domain" description="Sporulation stage II protein D amidase enhancer LytB N-terminal" evidence="1">
    <location>
        <begin position="56"/>
        <end position="147"/>
    </location>
</feature>
<accession>A0AAT9L9P0</accession>
<name>A0AAT9L9P0_9FIRM</name>
<dbReference type="Pfam" id="PF08486">
    <property type="entry name" value="SpoIID"/>
    <property type="match status" value="1"/>
</dbReference>
<reference evidence="2" key="1">
    <citation type="submission" date="2020-10" db="EMBL/GenBank/DDBJ databases">
        <authorList>
            <person name="Kadnikov V."/>
            <person name="Beletsky A.V."/>
            <person name="Mardanov A.V."/>
            <person name="Karnachuk O.V."/>
            <person name="Ravin N.V."/>
        </authorList>
    </citation>
    <scope>NUCLEOTIDE SEQUENCE</scope>
    <source>
        <strain evidence="2">Bu02</strain>
    </source>
</reference>
<gene>
    <name evidence="2" type="ORF">IMF26_06450</name>
</gene>
<dbReference type="NCBIfam" id="TIGR02669">
    <property type="entry name" value="SpoIID_LytB"/>
    <property type="match status" value="1"/>
</dbReference>
<evidence type="ECO:0000313" key="2">
    <source>
        <dbReference type="EMBL" id="QUL97752.1"/>
    </source>
</evidence>
<evidence type="ECO:0000259" key="1">
    <source>
        <dbReference type="Pfam" id="PF08486"/>
    </source>
</evidence>
<dbReference type="KEGG" id="fcz:IMF26_06450"/>
<dbReference type="AlphaFoldDB" id="A0AAT9L9P0"/>
<dbReference type="InterPro" id="IPR013486">
    <property type="entry name" value="SpoIID/LytB"/>
</dbReference>
<dbReference type="InterPro" id="IPR013693">
    <property type="entry name" value="SpoIID/LytB_N"/>
</dbReference>
<dbReference type="GO" id="GO:0030435">
    <property type="term" value="P:sporulation resulting in formation of a cellular spore"/>
    <property type="evidence" value="ECO:0007669"/>
    <property type="project" value="InterPro"/>
</dbReference>
<organism evidence="2">
    <name type="scientific">Candidatus Fermentithermobacillus carboniphilus</name>
    <dbReference type="NCBI Taxonomy" id="3085328"/>
    <lineage>
        <taxon>Bacteria</taxon>
        <taxon>Bacillati</taxon>
        <taxon>Bacillota</taxon>
        <taxon>Candidatus Fermentithermobacillia</taxon>
        <taxon>Candidatus Fermentithermobacillales</taxon>
        <taxon>Candidatus Fermentithermobacillaceae</taxon>
        <taxon>Candidatus Fermentithermobacillus</taxon>
    </lineage>
</organism>
<sequence length="317" mass="34932">MSSQSRNFRKALKSDKWLLLLGIVLAVILAVLVRSQRTPPRVGRPSTEPSISVYFHETGEVRTMPLETYIEGVVAAEMDPNWPLAALESQAIVARTFTVKKMQEGLIPGRGTQASTDPKEFQAYDATKVNDRVRQAVRNTRGQVITYAGKPINAWFHASSGGKTASAVEGLGFQKESAPYAVPVTDVQQDPIHVWRQTFSASEIIQAARSLGVSVDSLNSIQIGRKGASGRAETIVINGREVSAPAFRLAVGETKMRSTLIDELRLEGNRVFMKGRGFGHGVGMSQWGAWLLAQRGKSSRDIISYYFKGVRIENFWH</sequence>
<protein>
    <submittedName>
        <fullName evidence="2">SpoIID/LytB domain-containing protein</fullName>
    </submittedName>
</protein>
<proteinExistence type="predicted"/>